<gene>
    <name evidence="2" type="ORF">PITG_06678</name>
</gene>
<dbReference type="VEuPathDB" id="FungiDB:PITG_06678"/>
<feature type="region of interest" description="Disordered" evidence="1">
    <location>
        <begin position="295"/>
        <end position="314"/>
    </location>
</feature>
<reference evidence="3" key="1">
    <citation type="journal article" date="2009" name="Nature">
        <title>Genome sequence and analysis of the Irish potato famine pathogen Phytophthora infestans.</title>
        <authorList>
            <consortium name="The Broad Institute Genome Sequencing Platform"/>
            <person name="Haas B.J."/>
            <person name="Kamoun S."/>
            <person name="Zody M.C."/>
            <person name="Jiang R.H."/>
            <person name="Handsaker R.E."/>
            <person name="Cano L.M."/>
            <person name="Grabherr M."/>
            <person name="Kodira C.D."/>
            <person name="Raffaele S."/>
            <person name="Torto-Alalibo T."/>
            <person name="Bozkurt T.O."/>
            <person name="Ah-Fong A.M."/>
            <person name="Alvarado L."/>
            <person name="Anderson V.L."/>
            <person name="Armstrong M.R."/>
            <person name="Avrova A."/>
            <person name="Baxter L."/>
            <person name="Beynon J."/>
            <person name="Boevink P.C."/>
            <person name="Bollmann S.R."/>
            <person name="Bos J.I."/>
            <person name="Bulone V."/>
            <person name="Cai G."/>
            <person name="Cakir C."/>
            <person name="Carrington J.C."/>
            <person name="Chawner M."/>
            <person name="Conti L."/>
            <person name="Costanzo S."/>
            <person name="Ewan R."/>
            <person name="Fahlgren N."/>
            <person name="Fischbach M.A."/>
            <person name="Fugelstad J."/>
            <person name="Gilroy E.M."/>
            <person name="Gnerre S."/>
            <person name="Green P.J."/>
            <person name="Grenville-Briggs L.J."/>
            <person name="Griffith J."/>
            <person name="Grunwald N.J."/>
            <person name="Horn K."/>
            <person name="Horner N.R."/>
            <person name="Hu C.H."/>
            <person name="Huitema E."/>
            <person name="Jeong D.H."/>
            <person name="Jones A.M."/>
            <person name="Jones J.D."/>
            <person name="Jones R.W."/>
            <person name="Karlsson E.K."/>
            <person name="Kunjeti S.G."/>
            <person name="Lamour K."/>
            <person name="Liu Z."/>
            <person name="Ma L."/>
            <person name="Maclean D."/>
            <person name="Chibucos M.C."/>
            <person name="McDonald H."/>
            <person name="McWalters J."/>
            <person name="Meijer H.J."/>
            <person name="Morgan W."/>
            <person name="Morris P.F."/>
            <person name="Munro C.A."/>
            <person name="O'Neill K."/>
            <person name="Ospina-Giraldo M."/>
            <person name="Pinzon A."/>
            <person name="Pritchard L."/>
            <person name="Ramsahoye B."/>
            <person name="Ren Q."/>
            <person name="Restrepo S."/>
            <person name="Roy S."/>
            <person name="Sadanandom A."/>
            <person name="Savidor A."/>
            <person name="Schornack S."/>
            <person name="Schwartz D.C."/>
            <person name="Schumann U.D."/>
            <person name="Schwessinger B."/>
            <person name="Seyer L."/>
            <person name="Sharpe T."/>
            <person name="Silvar C."/>
            <person name="Song J."/>
            <person name="Studholme D.J."/>
            <person name="Sykes S."/>
            <person name="Thines M."/>
            <person name="van de Vondervoort P.J."/>
            <person name="Phuntumart V."/>
            <person name="Wawra S."/>
            <person name="Weide R."/>
            <person name="Win J."/>
            <person name="Young C."/>
            <person name="Zhou S."/>
            <person name="Fry W."/>
            <person name="Meyers B.C."/>
            <person name="van West P."/>
            <person name="Ristaino J."/>
            <person name="Govers F."/>
            <person name="Birch P.R."/>
            <person name="Whisson S.C."/>
            <person name="Judelson H.S."/>
            <person name="Nusbaum C."/>
        </authorList>
    </citation>
    <scope>NUCLEOTIDE SEQUENCE [LARGE SCALE GENOMIC DNA]</scope>
    <source>
        <strain evidence="3">T30-4</strain>
    </source>
</reference>
<protein>
    <submittedName>
        <fullName evidence="2">Uncharacterized protein</fullName>
    </submittedName>
</protein>
<name>D0N5F2_PHYIT</name>
<dbReference type="GeneID" id="9472022"/>
<proteinExistence type="predicted"/>
<feature type="compositionally biased region" description="Polar residues" evidence="1">
    <location>
        <begin position="265"/>
        <end position="274"/>
    </location>
</feature>
<dbReference type="KEGG" id="pif:PITG_06678"/>
<dbReference type="InParanoid" id="D0N5F2"/>
<evidence type="ECO:0000313" key="3">
    <source>
        <dbReference type="Proteomes" id="UP000006643"/>
    </source>
</evidence>
<keyword evidence="3" id="KW-1185">Reference proteome</keyword>
<dbReference type="RefSeq" id="XP_002998757.1">
    <property type="nucleotide sequence ID" value="XM_002998711.1"/>
</dbReference>
<dbReference type="OrthoDB" id="141545at2759"/>
<dbReference type="EMBL" id="DS028125">
    <property type="protein sequence ID" value="EEY70110.1"/>
    <property type="molecule type" value="Genomic_DNA"/>
</dbReference>
<accession>D0N5F2</accession>
<feature type="compositionally biased region" description="Polar residues" evidence="1">
    <location>
        <begin position="302"/>
        <end position="314"/>
    </location>
</feature>
<feature type="region of interest" description="Disordered" evidence="1">
    <location>
        <begin position="253"/>
        <end position="274"/>
    </location>
</feature>
<organism evidence="2 3">
    <name type="scientific">Phytophthora infestans (strain T30-4)</name>
    <name type="common">Potato late blight agent</name>
    <dbReference type="NCBI Taxonomy" id="403677"/>
    <lineage>
        <taxon>Eukaryota</taxon>
        <taxon>Sar</taxon>
        <taxon>Stramenopiles</taxon>
        <taxon>Oomycota</taxon>
        <taxon>Peronosporomycetes</taxon>
        <taxon>Peronosporales</taxon>
        <taxon>Peronosporaceae</taxon>
        <taxon>Phytophthora</taxon>
    </lineage>
</organism>
<dbReference type="OMA" id="XTSVATA"/>
<dbReference type="HOGENOM" id="CLU_887004_0_0_1"/>
<evidence type="ECO:0000256" key="1">
    <source>
        <dbReference type="SAM" id="MobiDB-lite"/>
    </source>
</evidence>
<sequence length="314" mass="33886">MASAFAFLPPVQGDLPHYVSPARSFTWAPAEPSGTNTESTHSRLRHPVDQVLGPLTVGSSTTTLSTNIIAYFSDAGKASIRSQCLTIVPYSPPAMPQQELNLALVGPVVAPHVHKATLMTTFLADLTAPLTYHSLSVVVYDDQPATRSKPSNVAPSVASTAELCVRVLTNLAANYSLIATAVLREPHDGLRTNATATANVGDADTNQHKVHESTQGATREVTRARCPALSNQLRIQRVQPRVCDFQRASKRKATAVDAKDRHAPTSASTPVPSNKNVASRLFSYLKDATYLGHRAESKTRRCQASATSNQRRWL</sequence>
<evidence type="ECO:0000313" key="2">
    <source>
        <dbReference type="EMBL" id="EEY70110.1"/>
    </source>
</evidence>
<dbReference type="AlphaFoldDB" id="D0N5F2"/>
<dbReference type="Proteomes" id="UP000006643">
    <property type="component" value="Unassembled WGS sequence"/>
</dbReference>